<proteinExistence type="predicted"/>
<keyword evidence="2" id="KW-1185">Reference proteome</keyword>
<dbReference type="GO" id="GO:0070536">
    <property type="term" value="P:protein K63-linked deubiquitination"/>
    <property type="evidence" value="ECO:0007669"/>
    <property type="project" value="TreeGrafter"/>
</dbReference>
<dbReference type="GO" id="GO:0008017">
    <property type="term" value="F:microtubule binding"/>
    <property type="evidence" value="ECO:0007669"/>
    <property type="project" value="TreeGrafter"/>
</dbReference>
<dbReference type="GO" id="GO:0005634">
    <property type="term" value="C:nucleus"/>
    <property type="evidence" value="ECO:0007669"/>
    <property type="project" value="TreeGrafter"/>
</dbReference>
<gene>
    <name evidence="1" type="ORF">LSH36_356g03023</name>
</gene>
<dbReference type="AlphaFoldDB" id="A0AAD9JFE5"/>
<dbReference type="GO" id="GO:0090307">
    <property type="term" value="P:mitotic spindle assembly"/>
    <property type="evidence" value="ECO:0007669"/>
    <property type="project" value="TreeGrafter"/>
</dbReference>
<name>A0AAD9JFE5_9ANNE</name>
<sequence>MNIEISGAVLSSLFFEHSVCNNDLEGFLLGRITNRRTDTISDAQISGVKEETTCYIYSYVSCPRPFSWYANSGATDADKLKNVLSANKITVSDVCMSFDRCFQGLPVSVINLGDNVIQYKIQGTLSVTCNGGRFAEIINRQW</sequence>
<dbReference type="PRINTS" id="PR02051">
    <property type="entry name" value="PROTEINF175"/>
</dbReference>
<dbReference type="GO" id="GO:0008608">
    <property type="term" value="P:attachment of spindle microtubules to kinetochore"/>
    <property type="evidence" value="ECO:0007669"/>
    <property type="project" value="TreeGrafter"/>
</dbReference>
<comment type="caution">
    <text evidence="1">The sequence shown here is derived from an EMBL/GenBank/DDBJ whole genome shotgun (WGS) entry which is preliminary data.</text>
</comment>
<dbReference type="InterPro" id="IPR023238">
    <property type="entry name" value="FAM175"/>
</dbReference>
<accession>A0AAD9JFE5</accession>
<dbReference type="Proteomes" id="UP001208570">
    <property type="component" value="Unassembled WGS sequence"/>
</dbReference>
<protein>
    <submittedName>
        <fullName evidence="1">Uncharacterized protein</fullName>
    </submittedName>
</protein>
<dbReference type="PANTHER" id="PTHR31728:SF5">
    <property type="entry name" value="OS07G0540200 PROTEIN"/>
    <property type="match status" value="1"/>
</dbReference>
<reference evidence="1" key="1">
    <citation type="journal article" date="2023" name="Mol. Biol. Evol.">
        <title>Third-Generation Sequencing Reveals the Adaptive Role of the Epigenome in Three Deep-Sea Polychaetes.</title>
        <authorList>
            <person name="Perez M."/>
            <person name="Aroh O."/>
            <person name="Sun Y."/>
            <person name="Lan Y."/>
            <person name="Juniper S.K."/>
            <person name="Young C.R."/>
            <person name="Angers B."/>
            <person name="Qian P.Y."/>
        </authorList>
    </citation>
    <scope>NUCLEOTIDE SEQUENCE</scope>
    <source>
        <strain evidence="1">P08H-3</strain>
    </source>
</reference>
<dbReference type="GO" id="GO:0031593">
    <property type="term" value="F:polyubiquitin modification-dependent protein binding"/>
    <property type="evidence" value="ECO:0007669"/>
    <property type="project" value="TreeGrafter"/>
</dbReference>
<dbReference type="PANTHER" id="PTHR31728">
    <property type="entry name" value="ABRAXAS FAMILY MEMBER"/>
    <property type="match status" value="1"/>
</dbReference>
<evidence type="ECO:0000313" key="2">
    <source>
        <dbReference type="Proteomes" id="UP001208570"/>
    </source>
</evidence>
<organism evidence="1 2">
    <name type="scientific">Paralvinella palmiformis</name>
    <dbReference type="NCBI Taxonomy" id="53620"/>
    <lineage>
        <taxon>Eukaryota</taxon>
        <taxon>Metazoa</taxon>
        <taxon>Spiralia</taxon>
        <taxon>Lophotrochozoa</taxon>
        <taxon>Annelida</taxon>
        <taxon>Polychaeta</taxon>
        <taxon>Sedentaria</taxon>
        <taxon>Canalipalpata</taxon>
        <taxon>Terebellida</taxon>
        <taxon>Terebelliformia</taxon>
        <taxon>Alvinellidae</taxon>
        <taxon>Paralvinella</taxon>
    </lineage>
</organism>
<evidence type="ECO:0000313" key="1">
    <source>
        <dbReference type="EMBL" id="KAK2151633.1"/>
    </source>
</evidence>
<dbReference type="EMBL" id="JAODUP010000356">
    <property type="protein sequence ID" value="KAK2151633.1"/>
    <property type="molecule type" value="Genomic_DNA"/>
</dbReference>
<dbReference type="Pfam" id="PF21125">
    <property type="entry name" value="MPN_2A_DUB_like"/>
    <property type="match status" value="1"/>
</dbReference>